<sequence length="145" mass="15267">MGRSNKRVFRAIPTISNTAVGTRLPQLYQVLRGYKYEAKDCVKCPVGYTSAGSSSTSCTKCGPGTSNKQPGSKNCYDLCKAGNWSSDGFDKPLNTVGCAPCSKGYYSDVYGAKSCTQCPNGLSTVTEGAKTAQECVDVDEGSGQV</sequence>
<proteinExistence type="predicted"/>
<dbReference type="AlphaFoldDB" id="A7SNM9"/>
<dbReference type="InterPro" id="IPR009030">
    <property type="entry name" value="Growth_fac_rcpt_cys_sf"/>
</dbReference>
<dbReference type="SUPFAM" id="SSF57184">
    <property type="entry name" value="Growth factor receptor domain"/>
    <property type="match status" value="1"/>
</dbReference>
<keyword evidence="3" id="KW-1185">Reference proteome</keyword>
<reference evidence="2 3" key="1">
    <citation type="journal article" date="2007" name="Science">
        <title>Sea anemone genome reveals ancestral eumetazoan gene repertoire and genomic organization.</title>
        <authorList>
            <person name="Putnam N.H."/>
            <person name="Srivastava M."/>
            <person name="Hellsten U."/>
            <person name="Dirks B."/>
            <person name="Chapman J."/>
            <person name="Salamov A."/>
            <person name="Terry A."/>
            <person name="Shapiro H."/>
            <person name="Lindquist E."/>
            <person name="Kapitonov V.V."/>
            <person name="Jurka J."/>
            <person name="Genikhovich G."/>
            <person name="Grigoriev I.V."/>
            <person name="Lucas S.M."/>
            <person name="Steele R.E."/>
            <person name="Finnerty J.R."/>
            <person name="Technau U."/>
            <person name="Martindale M.Q."/>
            <person name="Rokhsar D.S."/>
        </authorList>
    </citation>
    <scope>NUCLEOTIDE SEQUENCE [LARGE SCALE GENOMIC DNA]</scope>
    <source>
        <strain evidence="3">CH2 X CH6</strain>
    </source>
</reference>
<dbReference type="InterPro" id="IPR011641">
    <property type="entry name" value="Tyr-kin_ephrin_A/B_rcpt-like"/>
</dbReference>
<protein>
    <recommendedName>
        <fullName evidence="1">Tyrosine-protein kinase ephrin type A/B receptor-like domain-containing protein</fullName>
    </recommendedName>
</protein>
<gene>
    <name evidence="2" type="ORF">NEMVEDRAFT_v1g215021</name>
</gene>
<dbReference type="SMART" id="SM01411">
    <property type="entry name" value="Ephrin_rec_like"/>
    <property type="match status" value="2"/>
</dbReference>
<dbReference type="Proteomes" id="UP000001593">
    <property type="component" value="Unassembled WGS sequence"/>
</dbReference>
<dbReference type="Pfam" id="PF07699">
    <property type="entry name" value="Ephrin_rec_like"/>
    <property type="match status" value="1"/>
</dbReference>
<feature type="domain" description="Tyrosine-protein kinase ephrin type A/B receptor-like" evidence="1">
    <location>
        <begin position="95"/>
        <end position="135"/>
    </location>
</feature>
<dbReference type="PANTHER" id="PTHR46104">
    <property type="entry name" value="GENE 9195-RELATED-RELATED"/>
    <property type="match status" value="1"/>
</dbReference>
<dbReference type="Gene3D" id="2.10.50.10">
    <property type="entry name" value="Tumor Necrosis Factor Receptor, subunit A, domain 2"/>
    <property type="match status" value="2"/>
</dbReference>
<dbReference type="PANTHER" id="PTHR46104:SF1">
    <property type="entry name" value="GENE 9195-RELATED"/>
    <property type="match status" value="1"/>
</dbReference>
<accession>A7SNM9</accession>
<evidence type="ECO:0000313" key="2">
    <source>
        <dbReference type="EMBL" id="EDO34684.1"/>
    </source>
</evidence>
<evidence type="ECO:0000259" key="1">
    <source>
        <dbReference type="Pfam" id="PF07699"/>
    </source>
</evidence>
<name>A7SNM9_NEMVE</name>
<dbReference type="InParanoid" id="A7SNM9"/>
<dbReference type="EMBL" id="DS469722">
    <property type="protein sequence ID" value="EDO34684.1"/>
    <property type="molecule type" value="Genomic_DNA"/>
</dbReference>
<dbReference type="OMA" id="PEKWRIN"/>
<dbReference type="HOGENOM" id="CLU_1789136_0_0_1"/>
<organism evidence="2 3">
    <name type="scientific">Nematostella vectensis</name>
    <name type="common">Starlet sea anemone</name>
    <dbReference type="NCBI Taxonomy" id="45351"/>
    <lineage>
        <taxon>Eukaryota</taxon>
        <taxon>Metazoa</taxon>
        <taxon>Cnidaria</taxon>
        <taxon>Anthozoa</taxon>
        <taxon>Hexacorallia</taxon>
        <taxon>Actiniaria</taxon>
        <taxon>Edwardsiidae</taxon>
        <taxon>Nematostella</taxon>
    </lineage>
</organism>
<evidence type="ECO:0000313" key="3">
    <source>
        <dbReference type="Proteomes" id="UP000001593"/>
    </source>
</evidence>